<accession>A0AAD7Q9I8</accession>
<keyword evidence="1" id="KW-0175">Coiled coil</keyword>
<dbReference type="GO" id="GO:0005886">
    <property type="term" value="C:plasma membrane"/>
    <property type="evidence" value="ECO:0007669"/>
    <property type="project" value="TreeGrafter"/>
</dbReference>
<feature type="coiled-coil region" evidence="1">
    <location>
        <begin position="435"/>
        <end position="511"/>
    </location>
</feature>
<dbReference type="PANTHER" id="PTHR32258">
    <property type="entry name" value="PROTEIN NETWORKED 4A"/>
    <property type="match status" value="1"/>
</dbReference>
<feature type="coiled-coil region" evidence="1">
    <location>
        <begin position="1050"/>
        <end position="1112"/>
    </location>
</feature>
<evidence type="ECO:0000313" key="3">
    <source>
        <dbReference type="EMBL" id="KAJ7977354.1"/>
    </source>
</evidence>
<feature type="coiled-coil region" evidence="1">
    <location>
        <begin position="645"/>
        <end position="728"/>
    </location>
</feature>
<name>A0AAD7Q9I8_QUISA</name>
<organism evidence="3 4">
    <name type="scientific">Quillaja saponaria</name>
    <name type="common">Soap bark tree</name>
    <dbReference type="NCBI Taxonomy" id="32244"/>
    <lineage>
        <taxon>Eukaryota</taxon>
        <taxon>Viridiplantae</taxon>
        <taxon>Streptophyta</taxon>
        <taxon>Embryophyta</taxon>
        <taxon>Tracheophyta</taxon>
        <taxon>Spermatophyta</taxon>
        <taxon>Magnoliopsida</taxon>
        <taxon>eudicotyledons</taxon>
        <taxon>Gunneridae</taxon>
        <taxon>Pentapetalae</taxon>
        <taxon>rosids</taxon>
        <taxon>fabids</taxon>
        <taxon>Fabales</taxon>
        <taxon>Quillajaceae</taxon>
        <taxon>Quillaja</taxon>
    </lineage>
</organism>
<feature type="compositionally biased region" description="Basic and acidic residues" evidence="2">
    <location>
        <begin position="846"/>
        <end position="867"/>
    </location>
</feature>
<comment type="caution">
    <text evidence="3">The sequence shown here is derived from an EMBL/GenBank/DDBJ whole genome shotgun (WGS) entry which is preliminary data.</text>
</comment>
<evidence type="ECO:0000313" key="4">
    <source>
        <dbReference type="Proteomes" id="UP001163823"/>
    </source>
</evidence>
<evidence type="ECO:0000256" key="1">
    <source>
        <dbReference type="SAM" id="Coils"/>
    </source>
</evidence>
<protein>
    <submittedName>
        <fullName evidence="3">Protein NETWORKED 1A-like</fullName>
    </submittedName>
</protein>
<dbReference type="EMBL" id="JARAOO010000003">
    <property type="protein sequence ID" value="KAJ7977354.1"/>
    <property type="molecule type" value="Genomic_DNA"/>
</dbReference>
<dbReference type="AlphaFoldDB" id="A0AAD7Q9I8"/>
<feature type="coiled-coil region" evidence="1">
    <location>
        <begin position="10"/>
        <end position="180"/>
    </location>
</feature>
<keyword evidence="4" id="KW-1185">Reference proteome</keyword>
<proteinExistence type="predicted"/>
<dbReference type="GO" id="GO:0051015">
    <property type="term" value="F:actin filament binding"/>
    <property type="evidence" value="ECO:0007669"/>
    <property type="project" value="TreeGrafter"/>
</dbReference>
<gene>
    <name evidence="3" type="ORF">O6P43_006997</name>
</gene>
<dbReference type="PANTHER" id="PTHR32258:SF32">
    <property type="entry name" value="PROTEIN NETWORKED 1D"/>
    <property type="match status" value="1"/>
</dbReference>
<evidence type="ECO:0000256" key="2">
    <source>
        <dbReference type="SAM" id="MobiDB-lite"/>
    </source>
</evidence>
<feature type="region of interest" description="Disordered" evidence="2">
    <location>
        <begin position="1119"/>
        <end position="1145"/>
    </location>
</feature>
<feature type="coiled-coil region" evidence="1">
    <location>
        <begin position="209"/>
        <end position="236"/>
    </location>
</feature>
<reference evidence="3" key="1">
    <citation type="journal article" date="2023" name="Science">
        <title>Elucidation of the pathway for biosynthesis of saponin adjuvants from the soapbark tree.</title>
        <authorList>
            <person name="Reed J."/>
            <person name="Orme A."/>
            <person name="El-Demerdash A."/>
            <person name="Owen C."/>
            <person name="Martin L.B.B."/>
            <person name="Misra R.C."/>
            <person name="Kikuchi S."/>
            <person name="Rejzek M."/>
            <person name="Martin A.C."/>
            <person name="Harkess A."/>
            <person name="Leebens-Mack J."/>
            <person name="Louveau T."/>
            <person name="Stephenson M.J."/>
            <person name="Osbourn A."/>
        </authorList>
    </citation>
    <scope>NUCLEOTIDE SEQUENCE</scope>
    <source>
        <strain evidence="3">S10</strain>
    </source>
</reference>
<feature type="region of interest" description="Disordered" evidence="2">
    <location>
        <begin position="846"/>
        <end position="876"/>
    </location>
</feature>
<dbReference type="Proteomes" id="UP001163823">
    <property type="component" value="Chromosome 3"/>
</dbReference>
<dbReference type="KEGG" id="qsa:O6P43_006997"/>
<dbReference type="InterPro" id="IPR051861">
    <property type="entry name" value="NET_actin-binding_domain"/>
</dbReference>
<feature type="coiled-coil region" evidence="1">
    <location>
        <begin position="575"/>
        <end position="609"/>
    </location>
</feature>
<sequence>MRSYNLRETIRKLEDEVELRVDQRNALQQEIYCLKEELNALNNKHCAMLEQVESVGSDPDCFVSFVKSLQEEISMLKQSCEAERSEKITILEKLETMEKLMEKNSVLENSLSDLNVELEGVRGKVKVLEELCGSLLEQKSTLVTEKDTLIFQLQIRTENLKKLSEENNLLENSLFDVNAELEGLRIKSKSLEDLCLVLDNDKSSLISEKESLVSQLNITQQTLINLEQRCNQLELEHLVLETGRESSLQKVEELLVSLYAEREEHSKFVLLSESQLADRDLQIHLLSEDGQCRKKEYEEELDKAVNAQIEIFVLQKCVQDLKENNFALVIECQKLLDASNVYEKVISELEHENLQKQDDVKSLSENIRILRIGLLQVLETLGIDSENLCENKIEQDQMLLNHIYCELRESQNSLITICNENQELVIEKSVLVTILEQLKQKVKILVTERHSVHEEFRNQSNQFLSLKEEAQRILENNEELRLRIMEGDLRVEELETEAQNLWRQLSDLQGAHKNLQEESCMVFEERRSLIKTVFDLGEDKSNLEKEICVMLGETISQDNVSLIYKNIVFEKLVALKELSEDVDNLCLINKDLEENLKIMMGKLQDVQMENSHLSESLEKSDIKVKSFNSVNDKLTCEITIGREKLSQKENELLEAKRMLGELQNERMQLQKMVEDLETTYDEARVILEDQQKQILKLSSEKDRQNEELECLCEVNQNVESKMRKLHDEFGDAKVREEKLNYELQKGRNEIELWETQAATLYGELQISSVNETLFKEKVHELQHTCESLESRSISKGMEIELLKERLSTLEGENGKLHGQLAVYVPAISSLKDSIKSLENQALIQTKRHEVNNNEESKDDKMASHLHAESGQQTGEDQITVVPDALSDFNNLLKRIVAIERAVIEIERKHVTAVEEARNHWDGIADEHNMQKSMPDVSQSENEVLTKDIMLDQMSECSSYRLSRRGTIGANDQMLELWETTDKDGSVDLNVGKVQKGSTGPTGYHQMEQKNRYPSADSLIERELSVDKLEISGRHPEPCEEGNGRKTLERLDSDAQKLTNLQITIQDLKRKVEITDKSKHGKGIELDTVNGQLEDAQAAIKKLLDANRKLMKNVEDGSLSFDEKPAIGSDESGSVSRRRVSDQARRGSEKIGRLQLEVQRLQFLLLKLDDEKESRGKTKITERKTSVLLRDYLYGASRTKQKGKKASFCACVQPATKGD</sequence>